<gene>
    <name evidence="1" type="ORF">SAMN05660748_4453</name>
</gene>
<proteinExistence type="predicted"/>
<organism evidence="1 2">
    <name type="scientific">Blastococcus aggregatus</name>
    <dbReference type="NCBI Taxonomy" id="38502"/>
    <lineage>
        <taxon>Bacteria</taxon>
        <taxon>Bacillati</taxon>
        <taxon>Actinomycetota</taxon>
        <taxon>Actinomycetes</taxon>
        <taxon>Geodermatophilales</taxon>
        <taxon>Geodermatophilaceae</taxon>
        <taxon>Blastococcus</taxon>
    </lineage>
</organism>
<protein>
    <submittedName>
        <fullName evidence="1">Uncharacterized protein</fullName>
    </submittedName>
</protein>
<dbReference type="RefSeq" id="WP_097197168.1">
    <property type="nucleotide sequence ID" value="NZ_OBQI01000008.1"/>
</dbReference>
<accession>A0A285VJR6</accession>
<dbReference type="OrthoDB" id="3688655at2"/>
<sequence length="189" mass="21172">MPGASPYQAVEAFLTPLERAVACLGVGKIVVSPGGRATAGKTHLWSLNGGDGLLLRGDAAGCRFLASMHYRIVPTDPERYDIEQGRWRVTTSAYLYEFRTPDNAKLWAMHWHPTGRSHATFPHLHLYTVRPDGHFVTPRQTLESAVQWCIEMGGEPQNPRWRTVLAESEGIHQLYRSWSEDPPSPPADR</sequence>
<name>A0A285VJR6_9ACTN</name>
<dbReference type="Proteomes" id="UP000219435">
    <property type="component" value="Unassembled WGS sequence"/>
</dbReference>
<evidence type="ECO:0000313" key="2">
    <source>
        <dbReference type="Proteomes" id="UP000219435"/>
    </source>
</evidence>
<dbReference type="EMBL" id="OBQI01000008">
    <property type="protein sequence ID" value="SOC53436.1"/>
    <property type="molecule type" value="Genomic_DNA"/>
</dbReference>
<keyword evidence="2" id="KW-1185">Reference proteome</keyword>
<reference evidence="2" key="1">
    <citation type="submission" date="2017-08" db="EMBL/GenBank/DDBJ databases">
        <authorList>
            <person name="Varghese N."/>
            <person name="Submissions S."/>
        </authorList>
    </citation>
    <scope>NUCLEOTIDE SEQUENCE [LARGE SCALE GENOMIC DNA]</scope>
    <source>
        <strain evidence="2">DSM 4725</strain>
    </source>
</reference>
<evidence type="ECO:0000313" key="1">
    <source>
        <dbReference type="EMBL" id="SOC53436.1"/>
    </source>
</evidence>
<dbReference type="AlphaFoldDB" id="A0A285VJR6"/>